<dbReference type="HOGENOM" id="CLU_1516453_0_0_9"/>
<reference evidence="2 4" key="1">
    <citation type="submission" date="2015-03" db="EMBL/GenBank/DDBJ databases">
        <authorList>
            <person name="Abdul Halim M."/>
        </authorList>
    </citation>
    <scope>NUCLEOTIDE SEQUENCE [LARGE SCALE GENOMIC DNA]</scope>
    <source>
        <strain evidence="2 4">ATCC 35681</strain>
    </source>
</reference>
<name>A0A0F7F9R6_PAEDU</name>
<dbReference type="EMBL" id="CP011114">
    <property type="protein sequence ID" value="AKG34859.1"/>
    <property type="molecule type" value="Genomic_DNA"/>
</dbReference>
<proteinExistence type="predicted"/>
<dbReference type="EMBL" id="CP011114">
    <property type="protein sequence ID" value="AKG35706.1"/>
    <property type="molecule type" value="Genomic_DNA"/>
</dbReference>
<dbReference type="AlphaFoldDB" id="A0A0F7F9R6"/>
<dbReference type="Proteomes" id="UP000034189">
    <property type="component" value="Chromosome"/>
</dbReference>
<organism evidence="2 4">
    <name type="scientific">Paenibacillus durus ATCC 35681</name>
    <dbReference type="NCBI Taxonomy" id="1333534"/>
    <lineage>
        <taxon>Bacteria</taxon>
        <taxon>Bacillati</taxon>
        <taxon>Bacillota</taxon>
        <taxon>Bacilli</taxon>
        <taxon>Bacillales</taxon>
        <taxon>Paenibacillaceae</taxon>
        <taxon>Paenibacillus</taxon>
    </lineage>
</organism>
<evidence type="ECO:0000313" key="2">
    <source>
        <dbReference type="EMBL" id="AKG34859.1"/>
    </source>
</evidence>
<accession>A0A0F7F9R6</accession>
<reference evidence="2 4" key="2">
    <citation type="journal article" date="2016" name="Genome Announc.">
        <title>Genome Sequence of a Gram-Positive Diazotroph, Paenibacillus durus Type Strain ATCC 35681.</title>
        <authorList>
            <person name="Halim M.A."/>
            <person name="Rahman A.Y."/>
            <person name="Sim K.S."/>
            <person name="Yam H.C."/>
            <person name="Rahim A.A."/>
            <person name="Ghazali A.H."/>
            <person name="Najimudin N."/>
        </authorList>
    </citation>
    <scope>NUCLEOTIDE SEQUENCE [LARGE SCALE GENOMIC DNA]</scope>
    <source>
        <strain evidence="2 4">ATCC 35681</strain>
    </source>
</reference>
<dbReference type="SMR" id="A0A0F7F9R6"/>
<dbReference type="EMBL" id="CP011114">
    <property type="protein sequence ID" value="AKG33201.1"/>
    <property type="molecule type" value="Genomic_DNA"/>
</dbReference>
<evidence type="ECO:0000313" key="4">
    <source>
        <dbReference type="Proteomes" id="UP000034189"/>
    </source>
</evidence>
<gene>
    <name evidence="1" type="ORF">VK70_00060</name>
    <name evidence="2" type="ORF">VK70_10000</name>
    <name evidence="3" type="ORF">VK70_14935</name>
</gene>
<evidence type="ECO:0000313" key="1">
    <source>
        <dbReference type="EMBL" id="AKG33201.1"/>
    </source>
</evidence>
<sequence>MKRWLRPLEDAAHILNPKPGQTAASVRLQMQWLRDELENTYTREEDVIMVTNFRRYTEGFWEGLFACYDTSYLPRTNNDHERYFRQTKTRHRRMTGLRSWNRYIWRNGEFIVWVDDALDQADLLSRLRHVEYASYRQERSQWESRLLEGVQRLRFRRNPNLYLARLEQRVCLLNGQS</sequence>
<evidence type="ECO:0000313" key="3">
    <source>
        <dbReference type="EMBL" id="AKG35706.1"/>
    </source>
</evidence>
<protein>
    <recommendedName>
        <fullName evidence="5">Transposase</fullName>
    </recommendedName>
</protein>
<evidence type="ECO:0008006" key="5">
    <source>
        <dbReference type="Google" id="ProtNLM"/>
    </source>
</evidence>
<dbReference type="PATRIC" id="fig|1333534.5.peg.2201"/>